<feature type="non-terminal residue" evidence="5">
    <location>
        <position position="1816"/>
    </location>
</feature>
<dbReference type="Proteomes" id="UP000002729">
    <property type="component" value="Unassembled WGS sequence"/>
</dbReference>
<protein>
    <recommendedName>
        <fullName evidence="4">NACHT domain-containing protein</fullName>
    </recommendedName>
</protein>
<evidence type="ECO:0000256" key="2">
    <source>
        <dbReference type="ARBA" id="ARBA00022840"/>
    </source>
</evidence>
<dbReference type="Gene3D" id="3.80.10.10">
    <property type="entry name" value="Ribonuclease Inhibitor"/>
    <property type="match status" value="1"/>
</dbReference>
<dbReference type="InParanoid" id="F0YPG5"/>
<dbReference type="PANTHER" id="PTHR12904:SF31">
    <property type="entry name" value="LEUCINE-RICH REPEAT PROTEIN (LRRP)"/>
    <property type="match status" value="1"/>
</dbReference>
<evidence type="ECO:0000313" key="6">
    <source>
        <dbReference type="Proteomes" id="UP000002729"/>
    </source>
</evidence>
<dbReference type="GeneID" id="20226768"/>
<dbReference type="OrthoDB" id="194556at2759"/>
<dbReference type="PROSITE" id="PS50837">
    <property type="entry name" value="NACHT"/>
    <property type="match status" value="1"/>
</dbReference>
<name>F0YPG5_AURAN</name>
<dbReference type="InterPro" id="IPR051341">
    <property type="entry name" value="Zyg-11_UBL_adapter"/>
</dbReference>
<keyword evidence="1" id="KW-0547">Nucleotide-binding</keyword>
<organism evidence="6">
    <name type="scientific">Aureococcus anophagefferens</name>
    <name type="common">Harmful bloom alga</name>
    <dbReference type="NCBI Taxonomy" id="44056"/>
    <lineage>
        <taxon>Eukaryota</taxon>
        <taxon>Sar</taxon>
        <taxon>Stramenopiles</taxon>
        <taxon>Ochrophyta</taxon>
        <taxon>Pelagophyceae</taxon>
        <taxon>Pelagomonadales</taxon>
        <taxon>Pelagomonadaceae</taxon>
        <taxon>Aureococcus</taxon>
    </lineage>
</organism>
<evidence type="ECO:0000259" key="4">
    <source>
        <dbReference type="PROSITE" id="PS50837"/>
    </source>
</evidence>
<evidence type="ECO:0000313" key="5">
    <source>
        <dbReference type="EMBL" id="EGB02994.1"/>
    </source>
</evidence>
<gene>
    <name evidence="5" type="ORF">AURANDRAFT_68385</name>
</gene>
<feature type="region of interest" description="Disordered" evidence="3">
    <location>
        <begin position="70"/>
        <end position="121"/>
    </location>
</feature>
<dbReference type="GO" id="GO:0005524">
    <property type="term" value="F:ATP binding"/>
    <property type="evidence" value="ECO:0007669"/>
    <property type="project" value="UniProtKB-KW"/>
</dbReference>
<reference evidence="5 6" key="1">
    <citation type="journal article" date="2011" name="Proc. Natl. Acad. Sci. U.S.A.">
        <title>Niche of harmful alga Aureococcus anophagefferens revealed through ecogenomics.</title>
        <authorList>
            <person name="Gobler C.J."/>
            <person name="Berry D.L."/>
            <person name="Dyhrman S.T."/>
            <person name="Wilhelm S.W."/>
            <person name="Salamov A."/>
            <person name="Lobanov A.V."/>
            <person name="Zhang Y."/>
            <person name="Collier J.L."/>
            <person name="Wurch L.L."/>
            <person name="Kustka A.B."/>
            <person name="Dill B.D."/>
            <person name="Shah M."/>
            <person name="VerBerkmoes N.C."/>
            <person name="Kuo A."/>
            <person name="Terry A."/>
            <person name="Pangilinan J."/>
            <person name="Lindquist E.A."/>
            <person name="Lucas S."/>
            <person name="Paulsen I.T."/>
            <person name="Hattenrath-Lehmann T.K."/>
            <person name="Talmage S.C."/>
            <person name="Walker E.A."/>
            <person name="Koch F."/>
            <person name="Burson A.M."/>
            <person name="Marcoval M.A."/>
            <person name="Tang Y.Z."/>
            <person name="Lecleir G.R."/>
            <person name="Coyne K.J."/>
            <person name="Berg G.M."/>
            <person name="Bertrand E.M."/>
            <person name="Saito M.A."/>
            <person name="Gladyshev V.N."/>
            <person name="Grigoriev I.V."/>
        </authorList>
    </citation>
    <scope>NUCLEOTIDE SEQUENCE [LARGE SCALE GENOMIC DNA]</scope>
    <source>
        <strain evidence="6">CCMP 1984</strain>
    </source>
</reference>
<dbReference type="KEGG" id="aaf:AURANDRAFT_68385"/>
<sequence>MGSVLSGEADKVSLTKARRLCENAGRSWDDAWSAMFFAARTDLLEALRAEEIAALAPAPAAAEDVDVADAGDVPEADPDEAAFGGGEEADALENDGDDGAADDDDEADPLTADGRPAADRDDRFAAEMKLLVMHEMEARMTVSDDFARQQAERRSRLTERLAARAETRESRVAVNEEKQWRSKFAEYQAAKAAKLGEPRRPAASAKTSEPRPPQRADAPEQLEPRRPDAEREGEARPRAGVVATAPAAPLDAPDDVPLDAAIEAAIEAVGGEGVAKGKDREKRGSFAKLHKVRDTLRILRAWLPKQRLRAAWALEGGASAYGDATSVRFAVGQRLRLSVDAEFVLCEVVRSPASDAEGSVHGVRVVGTAGDSRDVDLTKSVWKCDAAPTPLPRSLGTPGSWDAAVAAVGGTRFPYALEFGPSATNPRSTYPGRPPSPHDVAIRATLGWPLAPAAAGAYFTLAGISRKQISDARHRLVAPSADRGFYLLVRDVDGRRVAVGEVRAGAAYKDARFYNTKAVLRSSDWLEDLSIAYAAKKRQPARVSTWPGFAVDVVSVRSATRVARGDDGTWVDSETRREATFAQLRVAAASKEQAPKGLEQHLKQLLASTFPAVDDADVRSVAATARVRAPPQTLACALGHRLRLRPGKHAWGAGSIGASGTVVGLDTRSGLYAFRVDNHGLRGGVPESSEAARSLCSGALGPEAFLLNPVLQRNATPAPSHAYVPGQRLLVLDPATRLREDALVVSAAGGGRPAVVRFEDRDEDEPVDLNAFNHSVARMSRAHLVSALREYARAVALENEFVEDAITGKHLHALRQTLHIGLAERDGVGGVAAERYGDARRSSDLVALLTEPQQGDGSAGEAAAQPVLIMAEAGTGKSWMTKQIACAAAKAVQTGDPAGQFYPLVIYVQELAHLIRSRRDEVAEGSAFVHLVEAFIRIKFGDQPATCAALLQCFQQRTLCVIVDGIDEAADLKALIENFIFREIVPLGHRLLVTSRPEAIDAKRYAPSFVLLSLRKLDAEAQALAIRQQVEDNEYFQRLAAFAEVRLRHDALWGHVPEDQQEALEKLASRDAFFLREGRRDPEARQRGLGGALVARRDAPAASATLRGLDDRLALLACARPPPGAAYDHRQEWADETVEELAAEAGGADGGGLWREIIAECDELLAVAERLRAPFRRALEELAEALNLPKPSGRETDRVRLGPLKKPVRIYAKAHDEREGYEGYYDDGGLATANVVDVLRATLLFDDAPSLVEAHGLLARGVGGLELVRTKNKFASPGPTHNRQLLCNVRVRESSDGVELSQIAEIQLHLSAIASWDKESRAHEHYEYFRRELSGVGLGSNLEDFLDKTMSVYASICETPVRLSLLILVLEGAATREMPTSVGDLYRRAVDVALRDYVDGDGRLVGREALQNVAVANFRRSQGGGLDRIFDEQYFKSTSRVHTTVPIGHLSNILAIAADLADVSDLLLGGREVAIPVGRLDGGEPPHLFLILAGCRIGPRSLDLRGHGSGLKSTLKFVSRCAGLEELRLGGTSVCGTLRHLSGLGALRVLDLDGTLVQNSLRPLEDCRALVELRIRDARLGLGPPKNRGVGATWRRVHADLEPLVKLMNLEVLDLSRNALGGLLAPLAACHRLRFLNLSHTSVGGDVGGLEGLERLEDLHLCGCERVTGGFEVFGRLANLERLDLERTKIVGEIGGLAGCANLVHVNLRRLPPMLKGDISVLGGLGKLETLAIFLTVVEIPEGYAPRKLAADVEKATAAKTAKGLKGTAKDVGRREDANANRVTLLKVHVREAQHLIGRFEEGKRQNLNGAARFAL</sequence>
<dbReference type="SUPFAM" id="SSF52058">
    <property type="entry name" value="L domain-like"/>
    <property type="match status" value="1"/>
</dbReference>
<dbReference type="InterPro" id="IPR027417">
    <property type="entry name" value="P-loop_NTPase"/>
</dbReference>
<dbReference type="InterPro" id="IPR032675">
    <property type="entry name" value="LRR_dom_sf"/>
</dbReference>
<feature type="compositionally biased region" description="Basic and acidic residues" evidence="3">
    <location>
        <begin position="208"/>
        <end position="237"/>
    </location>
</feature>
<keyword evidence="2" id="KW-0067">ATP-binding</keyword>
<dbReference type="RefSeq" id="XP_009042304.1">
    <property type="nucleotide sequence ID" value="XM_009044056.1"/>
</dbReference>
<feature type="region of interest" description="Disordered" evidence="3">
    <location>
        <begin position="191"/>
        <end position="240"/>
    </location>
</feature>
<accession>F0YPG5</accession>
<evidence type="ECO:0000256" key="1">
    <source>
        <dbReference type="ARBA" id="ARBA00022741"/>
    </source>
</evidence>
<proteinExistence type="predicted"/>
<feature type="domain" description="NACHT" evidence="4">
    <location>
        <begin position="865"/>
        <end position="999"/>
    </location>
</feature>
<evidence type="ECO:0000256" key="3">
    <source>
        <dbReference type="SAM" id="MobiDB-lite"/>
    </source>
</evidence>
<dbReference type="EMBL" id="GL833224">
    <property type="protein sequence ID" value="EGB02994.1"/>
    <property type="molecule type" value="Genomic_DNA"/>
</dbReference>
<dbReference type="Gene3D" id="3.40.50.300">
    <property type="entry name" value="P-loop containing nucleotide triphosphate hydrolases"/>
    <property type="match status" value="1"/>
</dbReference>
<feature type="compositionally biased region" description="Acidic residues" evidence="3">
    <location>
        <begin position="87"/>
        <end position="108"/>
    </location>
</feature>
<feature type="compositionally biased region" description="Acidic residues" evidence="3">
    <location>
        <begin position="70"/>
        <end position="80"/>
    </location>
</feature>
<keyword evidence="6" id="KW-1185">Reference proteome</keyword>
<dbReference type="PANTHER" id="PTHR12904">
    <property type="match status" value="1"/>
</dbReference>
<dbReference type="InterPro" id="IPR007111">
    <property type="entry name" value="NACHT_NTPase"/>
</dbReference>